<organism evidence="12 13">
    <name type="scientific">Candidatus Macondimonas diazotrophica</name>
    <dbReference type="NCBI Taxonomy" id="2305248"/>
    <lineage>
        <taxon>Bacteria</taxon>
        <taxon>Pseudomonadati</taxon>
        <taxon>Pseudomonadota</taxon>
        <taxon>Gammaproteobacteria</taxon>
        <taxon>Chromatiales</taxon>
        <taxon>Ectothiorhodospiraceae</taxon>
        <taxon>Candidatus Macondimonas</taxon>
    </lineage>
</organism>
<evidence type="ECO:0000256" key="8">
    <source>
        <dbReference type="ARBA" id="ARBA00079653"/>
    </source>
</evidence>
<dbReference type="CDD" id="cd03444">
    <property type="entry name" value="Thioesterase_II_repeat1"/>
    <property type="match status" value="1"/>
</dbReference>
<dbReference type="NCBIfam" id="TIGR00189">
    <property type="entry name" value="tesB"/>
    <property type="match status" value="1"/>
</dbReference>
<feature type="domain" description="Acyl-CoA thioesterase-like N-terminal HotDog" evidence="11">
    <location>
        <begin position="30"/>
        <end position="109"/>
    </location>
</feature>
<dbReference type="PANTHER" id="PTHR11066">
    <property type="entry name" value="ACYL-COA THIOESTERASE"/>
    <property type="match status" value="1"/>
</dbReference>
<name>A0A4Z0FDQ5_9GAMM</name>
<dbReference type="FunFam" id="2.40.160.210:FF:000001">
    <property type="entry name" value="Acyl-CoA thioesterase II"/>
    <property type="match status" value="1"/>
</dbReference>
<dbReference type="PANTHER" id="PTHR11066:SF34">
    <property type="entry name" value="ACYL-COENZYME A THIOESTERASE 8"/>
    <property type="match status" value="1"/>
</dbReference>
<dbReference type="Proteomes" id="UP000297890">
    <property type="component" value="Unassembled WGS sequence"/>
</dbReference>
<dbReference type="Pfam" id="PF13622">
    <property type="entry name" value="4HBT_3"/>
    <property type="match status" value="1"/>
</dbReference>
<evidence type="ECO:0000256" key="2">
    <source>
        <dbReference type="ARBA" id="ARBA00011881"/>
    </source>
</evidence>
<evidence type="ECO:0000256" key="9">
    <source>
        <dbReference type="SAM" id="MobiDB-lite"/>
    </source>
</evidence>
<dbReference type="GO" id="GO:0047617">
    <property type="term" value="F:fatty acyl-CoA hydrolase activity"/>
    <property type="evidence" value="ECO:0007669"/>
    <property type="project" value="UniProtKB-EC"/>
</dbReference>
<evidence type="ECO:0000256" key="6">
    <source>
        <dbReference type="ARBA" id="ARBA00050943"/>
    </source>
</evidence>
<dbReference type="Pfam" id="PF02551">
    <property type="entry name" value="Acyl_CoA_thio"/>
    <property type="match status" value="1"/>
</dbReference>
<proteinExistence type="inferred from homology"/>
<keyword evidence="13" id="KW-1185">Reference proteome</keyword>
<dbReference type="Gene3D" id="2.40.160.210">
    <property type="entry name" value="Acyl-CoA thioesterase, double hotdog domain"/>
    <property type="match status" value="1"/>
</dbReference>
<evidence type="ECO:0000259" key="11">
    <source>
        <dbReference type="Pfam" id="PF13622"/>
    </source>
</evidence>
<dbReference type="EMBL" id="SRIO01000002">
    <property type="protein sequence ID" value="TFZ83849.1"/>
    <property type="molecule type" value="Genomic_DNA"/>
</dbReference>
<reference evidence="12 13" key="1">
    <citation type="journal article" date="2019" name="ISME J.">
        <title>Candidatus Macondimonas diazotrophica, a novel gammaproteobacterial genus dominating crude-oil-contaminated coastal sediments.</title>
        <authorList>
            <person name="Karthikeyan S."/>
            <person name="Konstantinidis K."/>
        </authorList>
    </citation>
    <scope>NUCLEOTIDE SEQUENCE [LARGE SCALE GENOMIC DNA]</scope>
    <source>
        <strain evidence="12 13">KTK01</strain>
    </source>
</reference>
<keyword evidence="4" id="KW-0443">Lipid metabolism</keyword>
<keyword evidence="3" id="KW-0378">Hydrolase</keyword>
<evidence type="ECO:0000259" key="10">
    <source>
        <dbReference type="Pfam" id="PF02551"/>
    </source>
</evidence>
<protein>
    <recommendedName>
        <fullName evidence="7">Acyl-CoA thioesterase 2</fullName>
        <ecNumber evidence="5">3.1.2.20</ecNumber>
    </recommendedName>
    <alternativeName>
        <fullName evidence="8">Thioesterase II</fullName>
    </alternativeName>
</protein>
<comment type="caution">
    <text evidence="12">The sequence shown here is derived from an EMBL/GenBank/DDBJ whole genome shotgun (WGS) entry which is preliminary data.</text>
</comment>
<evidence type="ECO:0000256" key="1">
    <source>
        <dbReference type="ARBA" id="ARBA00006538"/>
    </source>
</evidence>
<dbReference type="GO" id="GO:0006637">
    <property type="term" value="P:acyl-CoA metabolic process"/>
    <property type="evidence" value="ECO:0007669"/>
    <property type="project" value="InterPro"/>
</dbReference>
<evidence type="ECO:0000256" key="5">
    <source>
        <dbReference type="ARBA" id="ARBA00038894"/>
    </source>
</evidence>
<evidence type="ECO:0000313" key="12">
    <source>
        <dbReference type="EMBL" id="TFZ83849.1"/>
    </source>
</evidence>
<gene>
    <name evidence="12" type="primary">tesB</name>
    <name evidence="12" type="ORF">E4680_02435</name>
</gene>
<comment type="subunit">
    <text evidence="2">Homotetramer.</text>
</comment>
<feature type="region of interest" description="Disordered" evidence="9">
    <location>
        <begin position="112"/>
        <end position="139"/>
    </location>
</feature>
<evidence type="ECO:0000256" key="4">
    <source>
        <dbReference type="ARBA" id="ARBA00023098"/>
    </source>
</evidence>
<dbReference type="AlphaFoldDB" id="A0A4Z0FDQ5"/>
<dbReference type="OrthoDB" id="9781019at2"/>
<dbReference type="InterPro" id="IPR042171">
    <property type="entry name" value="Acyl-CoA_hotdog"/>
</dbReference>
<dbReference type="GO" id="GO:0005829">
    <property type="term" value="C:cytosol"/>
    <property type="evidence" value="ECO:0007669"/>
    <property type="project" value="TreeGrafter"/>
</dbReference>
<dbReference type="CDD" id="cd03445">
    <property type="entry name" value="Thioesterase_II_repeat2"/>
    <property type="match status" value="1"/>
</dbReference>
<dbReference type="EC" id="3.1.2.20" evidence="5"/>
<dbReference type="InterPro" id="IPR029069">
    <property type="entry name" value="HotDog_dom_sf"/>
</dbReference>
<dbReference type="SUPFAM" id="SSF54637">
    <property type="entry name" value="Thioesterase/thiol ester dehydrase-isomerase"/>
    <property type="match status" value="2"/>
</dbReference>
<dbReference type="InterPro" id="IPR003703">
    <property type="entry name" value="Acyl_CoA_thio"/>
</dbReference>
<feature type="domain" description="Acyl-CoA thioesterase 2 C-terminal" evidence="10">
    <location>
        <begin position="175"/>
        <end position="281"/>
    </location>
</feature>
<dbReference type="GO" id="GO:0009062">
    <property type="term" value="P:fatty acid catabolic process"/>
    <property type="evidence" value="ECO:0007669"/>
    <property type="project" value="TreeGrafter"/>
</dbReference>
<sequence length="291" mass="32523">MSPALQNLLAQLDLEILDENLYRGTSADLGGFSVFGGQVVGQALVAAQRTVAPERPAHSLHAYFLRPGDMKASIIYQVERLRDGKSFSTRRVLALQHGKPIFTLSGSFQHEEQGLDHQAQAPEAPPPESLPTEQELREQLAEKVPEPLRRFLKREVGIEMRPVAPVDFFTPERREPVQQVWLRAKHPLPDEPALHRALLAYASDFNLLGTSLLPHGITFFQGNLQGASLDHALWFHRPFRIDDWILYHMESPSASGARGFNQGGFYDRQGRRIASSAQEGLLRLRVGTPTG</sequence>
<evidence type="ECO:0000313" key="13">
    <source>
        <dbReference type="Proteomes" id="UP000297890"/>
    </source>
</evidence>
<accession>A0A4Z0FDQ5</accession>
<evidence type="ECO:0000256" key="7">
    <source>
        <dbReference type="ARBA" id="ARBA00071120"/>
    </source>
</evidence>
<dbReference type="InterPro" id="IPR025652">
    <property type="entry name" value="TesB_C"/>
</dbReference>
<comment type="catalytic activity">
    <reaction evidence="6">
        <text>a fatty acyl-CoA + H2O = a fatty acid + CoA + H(+)</text>
        <dbReference type="Rhea" id="RHEA:16781"/>
        <dbReference type="ChEBI" id="CHEBI:15377"/>
        <dbReference type="ChEBI" id="CHEBI:15378"/>
        <dbReference type="ChEBI" id="CHEBI:28868"/>
        <dbReference type="ChEBI" id="CHEBI:57287"/>
        <dbReference type="ChEBI" id="CHEBI:77636"/>
        <dbReference type="EC" id="3.1.2.20"/>
    </reaction>
    <physiologicalReaction direction="left-to-right" evidence="6">
        <dbReference type="Rhea" id="RHEA:16782"/>
    </physiologicalReaction>
</comment>
<dbReference type="RefSeq" id="WP_135280776.1">
    <property type="nucleotide sequence ID" value="NZ_SRIO01000002.1"/>
</dbReference>
<evidence type="ECO:0000256" key="3">
    <source>
        <dbReference type="ARBA" id="ARBA00022801"/>
    </source>
</evidence>
<comment type="similarity">
    <text evidence="1">Belongs to the C/M/P thioester hydrolase family.</text>
</comment>
<dbReference type="InterPro" id="IPR049449">
    <property type="entry name" value="TesB_ACOT8-like_N"/>
</dbReference>